<reference evidence="1 2" key="1">
    <citation type="submission" date="2020-11" db="EMBL/GenBank/DDBJ databases">
        <title>Complete genome sequence for Salinimonas sp. strain G2-b.</title>
        <authorList>
            <person name="Park S.-J."/>
        </authorList>
    </citation>
    <scope>NUCLEOTIDE SEQUENCE [LARGE SCALE GENOMIC DNA]</scope>
    <source>
        <strain evidence="1 2">G2-b</strain>
    </source>
</reference>
<gene>
    <name evidence="1" type="ORF">IT774_00185</name>
</gene>
<evidence type="ECO:0000313" key="2">
    <source>
        <dbReference type="Proteomes" id="UP000595095"/>
    </source>
</evidence>
<organism evidence="1 2">
    <name type="scientific">Salinimonas marina</name>
    <dbReference type="NCBI Taxonomy" id="2785918"/>
    <lineage>
        <taxon>Bacteria</taxon>
        <taxon>Pseudomonadati</taxon>
        <taxon>Pseudomonadota</taxon>
        <taxon>Gammaproteobacteria</taxon>
        <taxon>Alteromonadales</taxon>
        <taxon>Alteromonadaceae</taxon>
        <taxon>Alteromonas/Salinimonas group</taxon>
        <taxon>Salinimonas</taxon>
    </lineage>
</organism>
<dbReference type="Proteomes" id="UP000595095">
    <property type="component" value="Chromosome"/>
</dbReference>
<name>A0A7S9HCY9_9ALTE</name>
<keyword evidence="2" id="KW-1185">Reference proteome</keyword>
<proteinExistence type="predicted"/>
<evidence type="ECO:0000313" key="1">
    <source>
        <dbReference type="EMBL" id="QPG05751.1"/>
    </source>
</evidence>
<protein>
    <submittedName>
        <fullName evidence="1">Transposase</fullName>
    </submittedName>
</protein>
<dbReference type="AlphaFoldDB" id="A0A7S9HCY9"/>
<accession>A0A7S9HCY9</accession>
<dbReference type="RefSeq" id="WP_195810834.1">
    <property type="nucleotide sequence ID" value="NZ_CP064795.1"/>
</dbReference>
<sequence length="305" mass="34852">MPVKFDCQAIDDAISLDDCYEQLIESRFDPTDIESFASVAPLLKKLNNNRTFLAERLIQELAGAGEQQTNNRYTPQVLMLKAPSKHTNFFMRANIWLPKEDPMLQLAGEKSFYYHVPHDHNFHFLTSGYMGPGYHSDYYEYDYFDVEGYAGEPVDLTFIERKTLSPGEVMLYRAHLDVHNQLPADELSVSLNIMPSMMFAHLRPQYIFNSECTHIERAITTSNSSTEPALHIIARCGGESGRDFLDHLARNSVIEEDRFRAIKAIVAVLPDEDSRYAALRKYGLNANSTLVKKMSQHYAQQLSLL</sequence>
<dbReference type="KEGG" id="smaa:IT774_00185"/>
<dbReference type="EMBL" id="CP064795">
    <property type="protein sequence ID" value="QPG05751.1"/>
    <property type="molecule type" value="Genomic_DNA"/>
</dbReference>